<dbReference type="GO" id="GO:0061630">
    <property type="term" value="F:ubiquitin protein ligase activity"/>
    <property type="evidence" value="ECO:0007669"/>
    <property type="project" value="UniProtKB-EC"/>
</dbReference>
<reference evidence="11" key="2">
    <citation type="submission" date="2025-09" db="UniProtKB">
        <authorList>
            <consortium name="Ensembl"/>
        </authorList>
    </citation>
    <scope>IDENTIFICATION</scope>
</reference>
<evidence type="ECO:0000256" key="8">
    <source>
        <dbReference type="ARBA" id="ARBA00023163"/>
    </source>
</evidence>
<name>A0A8B9MSI4_9AVES</name>
<dbReference type="PANTHER" id="PTHR46077">
    <property type="entry name" value="E3 UBIQUITIN-PROTEIN LIGASE TOPORS"/>
    <property type="match status" value="1"/>
</dbReference>
<dbReference type="InterPro" id="IPR017907">
    <property type="entry name" value="Znf_RING_CS"/>
</dbReference>
<evidence type="ECO:0000256" key="4">
    <source>
        <dbReference type="ARBA" id="ARBA00022723"/>
    </source>
</evidence>
<keyword evidence="8" id="KW-0804">Transcription</keyword>
<organism evidence="11 12">
    <name type="scientific">Accipiter nisus</name>
    <name type="common">Eurasian sparrowhawk</name>
    <dbReference type="NCBI Taxonomy" id="211598"/>
    <lineage>
        <taxon>Eukaryota</taxon>
        <taxon>Metazoa</taxon>
        <taxon>Chordata</taxon>
        <taxon>Craniata</taxon>
        <taxon>Vertebrata</taxon>
        <taxon>Euteleostomi</taxon>
        <taxon>Archelosauria</taxon>
        <taxon>Archosauria</taxon>
        <taxon>Dinosauria</taxon>
        <taxon>Saurischia</taxon>
        <taxon>Theropoda</taxon>
        <taxon>Coelurosauria</taxon>
        <taxon>Aves</taxon>
        <taxon>Neognathae</taxon>
        <taxon>Neoaves</taxon>
        <taxon>Telluraves</taxon>
        <taxon>Accipitrimorphae</taxon>
        <taxon>Accipitriformes</taxon>
        <taxon>Accipitridae</taxon>
        <taxon>Accipitrinae</taxon>
        <taxon>Accipiter</taxon>
    </lineage>
</organism>
<feature type="domain" description="RING-type" evidence="10">
    <location>
        <begin position="47"/>
        <end position="86"/>
    </location>
</feature>
<evidence type="ECO:0000256" key="5">
    <source>
        <dbReference type="ARBA" id="ARBA00022771"/>
    </source>
</evidence>
<dbReference type="SMART" id="SM00184">
    <property type="entry name" value="RING"/>
    <property type="match status" value="1"/>
</dbReference>
<evidence type="ECO:0000256" key="7">
    <source>
        <dbReference type="ARBA" id="ARBA00023015"/>
    </source>
</evidence>
<evidence type="ECO:0000256" key="2">
    <source>
        <dbReference type="ARBA" id="ARBA00012483"/>
    </source>
</evidence>
<dbReference type="InterPro" id="IPR013083">
    <property type="entry name" value="Znf_RING/FYVE/PHD"/>
</dbReference>
<dbReference type="AlphaFoldDB" id="A0A8B9MSI4"/>
<evidence type="ECO:0000256" key="3">
    <source>
        <dbReference type="ARBA" id="ARBA00022679"/>
    </source>
</evidence>
<evidence type="ECO:0000256" key="1">
    <source>
        <dbReference type="ARBA" id="ARBA00000900"/>
    </source>
</evidence>
<keyword evidence="3" id="KW-0808">Transferase</keyword>
<dbReference type="Gene3D" id="3.30.40.10">
    <property type="entry name" value="Zinc/RING finger domain, C3HC4 (zinc finger)"/>
    <property type="match status" value="1"/>
</dbReference>
<dbReference type="InterPro" id="IPR001841">
    <property type="entry name" value="Znf_RING"/>
</dbReference>
<dbReference type="Pfam" id="PF13639">
    <property type="entry name" value="zf-RING_2"/>
    <property type="match status" value="1"/>
</dbReference>
<dbReference type="GO" id="GO:0008270">
    <property type="term" value="F:zinc ion binding"/>
    <property type="evidence" value="ECO:0007669"/>
    <property type="project" value="UniProtKB-KW"/>
</dbReference>
<sequence length="171" mass="19904">MQFEHLSWQDMASGGEEALEQSRSPVRATTSQLRQAGWQEAAADHSCIICLGEINNTAYVDGCFHAFCFNCIRRWAARRPACPFCRRRFDRILHTVTGDDYQEYMVGSSRYRQTIPARERMRSSLPEHIYNKRYRTISFELLSNSELCGSETLPYLLLFFLEVPHSPFFCK</sequence>
<evidence type="ECO:0000259" key="10">
    <source>
        <dbReference type="PROSITE" id="PS50089"/>
    </source>
</evidence>
<proteinExistence type="predicted"/>
<evidence type="ECO:0000313" key="11">
    <source>
        <dbReference type="Ensembl" id="ENSANIP00000012058.1"/>
    </source>
</evidence>
<keyword evidence="7" id="KW-0805">Transcription regulation</keyword>
<keyword evidence="5 9" id="KW-0863">Zinc-finger</keyword>
<evidence type="ECO:0000256" key="6">
    <source>
        <dbReference type="ARBA" id="ARBA00022833"/>
    </source>
</evidence>
<accession>A0A8B9MSI4</accession>
<comment type="catalytic activity">
    <reaction evidence="1">
        <text>S-ubiquitinyl-[E2 ubiquitin-conjugating enzyme]-L-cysteine + [acceptor protein]-L-lysine = [E2 ubiquitin-conjugating enzyme]-L-cysteine + N(6)-ubiquitinyl-[acceptor protein]-L-lysine.</text>
        <dbReference type="EC" id="2.3.2.27"/>
    </reaction>
</comment>
<dbReference type="Ensembl" id="ENSANIT00000012478.1">
    <property type="protein sequence ID" value="ENSANIP00000012058.1"/>
    <property type="gene ID" value="ENSANIG00000008160.1"/>
</dbReference>
<keyword evidence="12" id="KW-1185">Reference proteome</keyword>
<dbReference type="CDD" id="cd16574">
    <property type="entry name" value="RING-HC_Topors"/>
    <property type="match status" value="1"/>
</dbReference>
<reference evidence="11" key="1">
    <citation type="submission" date="2025-08" db="UniProtKB">
        <authorList>
            <consortium name="Ensembl"/>
        </authorList>
    </citation>
    <scope>IDENTIFICATION</scope>
</reference>
<dbReference type="PROSITE" id="PS00518">
    <property type="entry name" value="ZF_RING_1"/>
    <property type="match status" value="1"/>
</dbReference>
<protein>
    <recommendedName>
        <fullName evidence="2">RING-type E3 ubiquitin transferase</fullName>
        <ecNumber evidence="2">2.3.2.27</ecNumber>
    </recommendedName>
</protein>
<keyword evidence="6" id="KW-0862">Zinc</keyword>
<dbReference type="GO" id="GO:0006513">
    <property type="term" value="P:protein monoubiquitination"/>
    <property type="evidence" value="ECO:0007669"/>
    <property type="project" value="TreeGrafter"/>
</dbReference>
<dbReference type="PANTHER" id="PTHR46077:SF1">
    <property type="entry name" value="TOP1 BINDING ARGININE_SERINE RICH PROTEIN, E3 UBIQUITIN LIGASE"/>
    <property type="match status" value="1"/>
</dbReference>
<dbReference type="InterPro" id="IPR058746">
    <property type="entry name" value="Znf_RING-type_Topors"/>
</dbReference>
<dbReference type="Proteomes" id="UP000694541">
    <property type="component" value="Unplaced"/>
</dbReference>
<evidence type="ECO:0000256" key="9">
    <source>
        <dbReference type="PROSITE-ProRule" id="PRU00175"/>
    </source>
</evidence>
<dbReference type="GO" id="GO:0000209">
    <property type="term" value="P:protein polyubiquitination"/>
    <property type="evidence" value="ECO:0007669"/>
    <property type="project" value="TreeGrafter"/>
</dbReference>
<keyword evidence="4" id="KW-0479">Metal-binding</keyword>
<dbReference type="SUPFAM" id="SSF57850">
    <property type="entry name" value="RING/U-box"/>
    <property type="match status" value="1"/>
</dbReference>
<dbReference type="PROSITE" id="PS50089">
    <property type="entry name" value="ZF_RING_2"/>
    <property type="match status" value="1"/>
</dbReference>
<dbReference type="EC" id="2.3.2.27" evidence="2"/>
<evidence type="ECO:0000313" key="12">
    <source>
        <dbReference type="Proteomes" id="UP000694541"/>
    </source>
</evidence>